<dbReference type="AlphaFoldDB" id="A0A8X6XVI8"/>
<reference evidence="1" key="1">
    <citation type="submission" date="2020-08" db="EMBL/GenBank/DDBJ databases">
        <title>Multicomponent nature underlies the extraordinary mechanical properties of spider dragline silk.</title>
        <authorList>
            <person name="Kono N."/>
            <person name="Nakamura H."/>
            <person name="Mori M."/>
            <person name="Yoshida Y."/>
            <person name="Ohtoshi R."/>
            <person name="Malay A.D."/>
            <person name="Moran D.A.P."/>
            <person name="Tomita M."/>
            <person name="Numata K."/>
            <person name="Arakawa K."/>
        </authorList>
    </citation>
    <scope>NUCLEOTIDE SEQUENCE</scope>
</reference>
<name>A0A8X6XVI8_9ARAC</name>
<keyword evidence="2" id="KW-1185">Reference proteome</keyword>
<sequence>MSLLQNANKEITKSCNSFLQSDISRNHYSTLLECNRISHIEKRCCKQAPFKVPKSRSITEGTYLLTFGLCTKTRDSGFPTFSSVILIQFSLAFFTPFTVRSRLRFAQAKITYPGETCQKGVVRSNPPLFDCAHPLLQHLHRIPENRNAIHVIIKEMHLPIKRVFYIKSLVTFFEGIAQFKNLLRCSLIALSMIGQFVEVSSEAPLFCVSSEDALGALSENKL</sequence>
<evidence type="ECO:0000313" key="2">
    <source>
        <dbReference type="Proteomes" id="UP000886998"/>
    </source>
</evidence>
<comment type="caution">
    <text evidence="1">The sequence shown here is derived from an EMBL/GenBank/DDBJ whole genome shotgun (WGS) entry which is preliminary data.</text>
</comment>
<protein>
    <submittedName>
        <fullName evidence="1">Uncharacterized protein</fullName>
    </submittedName>
</protein>
<proteinExistence type="predicted"/>
<dbReference type="Proteomes" id="UP000886998">
    <property type="component" value="Unassembled WGS sequence"/>
</dbReference>
<accession>A0A8X6XVI8</accession>
<evidence type="ECO:0000313" key="1">
    <source>
        <dbReference type="EMBL" id="GFY59474.1"/>
    </source>
</evidence>
<dbReference type="EMBL" id="BMAV01012637">
    <property type="protein sequence ID" value="GFY59474.1"/>
    <property type="molecule type" value="Genomic_DNA"/>
</dbReference>
<gene>
    <name evidence="1" type="ORF">TNIN_400741</name>
</gene>
<organism evidence="1 2">
    <name type="scientific">Trichonephila inaurata madagascariensis</name>
    <dbReference type="NCBI Taxonomy" id="2747483"/>
    <lineage>
        <taxon>Eukaryota</taxon>
        <taxon>Metazoa</taxon>
        <taxon>Ecdysozoa</taxon>
        <taxon>Arthropoda</taxon>
        <taxon>Chelicerata</taxon>
        <taxon>Arachnida</taxon>
        <taxon>Araneae</taxon>
        <taxon>Araneomorphae</taxon>
        <taxon>Entelegynae</taxon>
        <taxon>Araneoidea</taxon>
        <taxon>Nephilidae</taxon>
        <taxon>Trichonephila</taxon>
        <taxon>Trichonephila inaurata</taxon>
    </lineage>
</organism>